<dbReference type="KEGG" id="aplc:110985632"/>
<dbReference type="GO" id="GO:0016740">
    <property type="term" value="F:transferase activity"/>
    <property type="evidence" value="ECO:0007669"/>
    <property type="project" value="UniProtKB-KW"/>
</dbReference>
<evidence type="ECO:0000256" key="19">
    <source>
        <dbReference type="ARBA" id="ARBA00022786"/>
    </source>
</evidence>
<dbReference type="GO" id="GO:0003779">
    <property type="term" value="F:actin binding"/>
    <property type="evidence" value="ECO:0007669"/>
    <property type="project" value="UniProtKB-KW"/>
</dbReference>
<dbReference type="RefSeq" id="XP_022102473.1">
    <property type="nucleotide sequence ID" value="XM_022246781.1"/>
</dbReference>
<dbReference type="InterPro" id="IPR013083">
    <property type="entry name" value="Znf_RING/FYVE/PHD"/>
</dbReference>
<comment type="pathway">
    <text evidence="8">Protein modification; protein ubiquitination.</text>
</comment>
<dbReference type="GO" id="GO:0141221">
    <property type="term" value="F:histone deacetylase activity, hydrolytic mechanism"/>
    <property type="evidence" value="ECO:0007669"/>
    <property type="project" value="UniProtKB-EC"/>
</dbReference>
<keyword evidence="28" id="KW-0539">Nucleus</keyword>
<evidence type="ECO:0000256" key="22">
    <source>
        <dbReference type="ARBA" id="ARBA00022843"/>
    </source>
</evidence>
<keyword evidence="12" id="KW-0963">Cytoplasm</keyword>
<evidence type="ECO:0000256" key="26">
    <source>
        <dbReference type="ARBA" id="ARBA00023203"/>
    </source>
</evidence>
<keyword evidence="11" id="KW-0488">Methylation</keyword>
<evidence type="ECO:0000313" key="38">
    <source>
        <dbReference type="RefSeq" id="XP_022102473.1"/>
    </source>
</evidence>
<name>A0A8B7Z9Y8_ACAPL</name>
<feature type="compositionally biased region" description="Basic and acidic residues" evidence="35">
    <location>
        <begin position="1"/>
        <end position="14"/>
    </location>
</feature>
<comment type="catalytic activity">
    <reaction evidence="31">
        <text>N(6)-acetyl-L-lysyl-[alpha-tubulin] + H2O = L-lysyl-[alpha-tubulin] + acetate</text>
        <dbReference type="Rhea" id="RHEA:21548"/>
        <dbReference type="Rhea" id="RHEA-COMP:11278"/>
        <dbReference type="Rhea" id="RHEA-COMP:11279"/>
        <dbReference type="ChEBI" id="CHEBI:15377"/>
        <dbReference type="ChEBI" id="CHEBI:29969"/>
        <dbReference type="ChEBI" id="CHEBI:30089"/>
        <dbReference type="ChEBI" id="CHEBI:61930"/>
    </reaction>
    <physiologicalReaction direction="left-to-right" evidence="31">
        <dbReference type="Rhea" id="RHEA:21549"/>
    </physiologicalReaction>
</comment>
<feature type="domain" description="UBP-type" evidence="36">
    <location>
        <begin position="1041"/>
        <end position="1141"/>
    </location>
</feature>
<dbReference type="SMART" id="SM00290">
    <property type="entry name" value="ZnF_UBP"/>
    <property type="match status" value="1"/>
</dbReference>
<evidence type="ECO:0000256" key="9">
    <source>
        <dbReference type="ARBA" id="ARBA00007738"/>
    </source>
</evidence>
<dbReference type="CTD" id="10013"/>
<keyword evidence="13" id="KW-0678">Repressor</keyword>
<feature type="compositionally biased region" description="Polar residues" evidence="35">
    <location>
        <begin position="971"/>
        <end position="984"/>
    </location>
</feature>
<keyword evidence="18 34" id="KW-0863">Zinc-finger</keyword>
<dbReference type="InterPro" id="IPR023801">
    <property type="entry name" value="His_deacetylse_dom"/>
</dbReference>
<evidence type="ECO:0000256" key="33">
    <source>
        <dbReference type="ARBA" id="ARBA00082852"/>
    </source>
</evidence>
<dbReference type="GO" id="GO:0032886">
    <property type="term" value="P:regulation of microtubule-based process"/>
    <property type="evidence" value="ECO:0007669"/>
    <property type="project" value="UniProtKB-ARBA"/>
</dbReference>
<dbReference type="PANTHER" id="PTHR10625">
    <property type="entry name" value="HISTONE DEACETYLASE HDAC1-RELATED"/>
    <property type="match status" value="1"/>
</dbReference>
<keyword evidence="14" id="KW-0597">Phosphoprotein</keyword>
<evidence type="ECO:0000256" key="10">
    <source>
        <dbReference type="ARBA" id="ARBA00012111"/>
    </source>
</evidence>
<keyword evidence="24" id="KW-0805">Transcription regulation</keyword>
<evidence type="ECO:0000313" key="37">
    <source>
        <dbReference type="Proteomes" id="UP000694845"/>
    </source>
</evidence>
<evidence type="ECO:0000256" key="29">
    <source>
        <dbReference type="ARBA" id="ARBA00023273"/>
    </source>
</evidence>
<evidence type="ECO:0000256" key="16">
    <source>
        <dbReference type="ARBA" id="ARBA00022723"/>
    </source>
</evidence>
<dbReference type="GO" id="GO:0051646">
    <property type="term" value="P:mitochondrion localization"/>
    <property type="evidence" value="ECO:0007669"/>
    <property type="project" value="UniProtKB-ARBA"/>
</dbReference>
<gene>
    <name evidence="38" type="primary">LOC110985632</name>
</gene>
<evidence type="ECO:0000256" key="24">
    <source>
        <dbReference type="ARBA" id="ARBA00023015"/>
    </source>
</evidence>
<keyword evidence="29" id="KW-0966">Cell projection</keyword>
<dbReference type="GO" id="GO:0030425">
    <property type="term" value="C:dendrite"/>
    <property type="evidence" value="ECO:0007669"/>
    <property type="project" value="UniProtKB-SubCell"/>
</dbReference>
<evidence type="ECO:0000256" key="27">
    <source>
        <dbReference type="ARBA" id="ARBA00023212"/>
    </source>
</evidence>
<keyword evidence="16" id="KW-0479">Metal-binding</keyword>
<keyword evidence="21" id="KW-0862">Zinc</keyword>
<comment type="similarity">
    <text evidence="9">Belongs to the histone deacetylase family. HD type 2 subfamily.</text>
</comment>
<evidence type="ECO:0000256" key="4">
    <source>
        <dbReference type="ARBA" id="ARBA00004279"/>
    </source>
</evidence>
<evidence type="ECO:0000256" key="8">
    <source>
        <dbReference type="ARBA" id="ARBA00004906"/>
    </source>
</evidence>
<dbReference type="OrthoDB" id="424012at2759"/>
<dbReference type="GO" id="GO:0005813">
    <property type="term" value="C:centrosome"/>
    <property type="evidence" value="ECO:0007669"/>
    <property type="project" value="UniProtKB-SubCell"/>
</dbReference>
<evidence type="ECO:0000256" key="2">
    <source>
        <dbReference type="ARBA" id="ARBA00004120"/>
    </source>
</evidence>
<evidence type="ECO:0000256" key="20">
    <source>
        <dbReference type="ARBA" id="ARBA00022801"/>
    </source>
</evidence>
<dbReference type="Gene3D" id="3.40.800.20">
    <property type="entry name" value="Histone deacetylase domain"/>
    <property type="match status" value="2"/>
</dbReference>
<evidence type="ECO:0000256" key="14">
    <source>
        <dbReference type="ARBA" id="ARBA00022553"/>
    </source>
</evidence>
<evidence type="ECO:0000256" key="21">
    <source>
        <dbReference type="ARBA" id="ARBA00022833"/>
    </source>
</evidence>
<evidence type="ECO:0000256" key="5">
    <source>
        <dbReference type="ARBA" id="ARBA00004300"/>
    </source>
</evidence>
<keyword evidence="15" id="KW-0808">Transferase</keyword>
<evidence type="ECO:0000256" key="12">
    <source>
        <dbReference type="ARBA" id="ARBA00022490"/>
    </source>
</evidence>
<keyword evidence="25" id="KW-0804">Transcription</keyword>
<evidence type="ECO:0000259" key="36">
    <source>
        <dbReference type="PROSITE" id="PS50271"/>
    </source>
</evidence>
<dbReference type="GO" id="GO:0043204">
    <property type="term" value="C:perikaryon"/>
    <property type="evidence" value="ECO:0007669"/>
    <property type="project" value="UniProtKB-SubCell"/>
</dbReference>
<evidence type="ECO:0000256" key="3">
    <source>
        <dbReference type="ARBA" id="ARBA00004123"/>
    </source>
</evidence>
<evidence type="ECO:0000256" key="32">
    <source>
        <dbReference type="ARBA" id="ARBA00068733"/>
    </source>
</evidence>
<keyword evidence="17" id="KW-0677">Repeat</keyword>
<evidence type="ECO:0000256" key="25">
    <source>
        <dbReference type="ARBA" id="ARBA00023163"/>
    </source>
</evidence>
<keyword evidence="22" id="KW-0832">Ubl conjugation</keyword>
<keyword evidence="37" id="KW-1185">Reference proteome</keyword>
<dbReference type="SUPFAM" id="SSF52768">
    <property type="entry name" value="Arginase/deacetylase"/>
    <property type="match status" value="2"/>
</dbReference>
<dbReference type="InterPro" id="IPR037138">
    <property type="entry name" value="His_deacetylse_dom_sf"/>
</dbReference>
<evidence type="ECO:0000256" key="17">
    <source>
        <dbReference type="ARBA" id="ARBA00022737"/>
    </source>
</evidence>
<evidence type="ECO:0000256" key="13">
    <source>
        <dbReference type="ARBA" id="ARBA00022491"/>
    </source>
</evidence>
<dbReference type="GO" id="GO:0040029">
    <property type="term" value="P:epigenetic regulation of gene expression"/>
    <property type="evidence" value="ECO:0007669"/>
    <property type="project" value="TreeGrafter"/>
</dbReference>
<dbReference type="Pfam" id="PF00850">
    <property type="entry name" value="Hist_deacetyl"/>
    <property type="match status" value="2"/>
</dbReference>
<dbReference type="Gene3D" id="3.30.40.10">
    <property type="entry name" value="Zinc/RING finger domain, C3HC4 (zinc finger)"/>
    <property type="match status" value="1"/>
</dbReference>
<dbReference type="PANTHER" id="PTHR10625:SF5">
    <property type="entry name" value="HISTONE DEACETYLASE"/>
    <property type="match status" value="1"/>
</dbReference>
<feature type="region of interest" description="Disordered" evidence="35">
    <location>
        <begin position="1"/>
        <end position="98"/>
    </location>
</feature>
<dbReference type="GO" id="GO:0006950">
    <property type="term" value="P:response to stress"/>
    <property type="evidence" value="ECO:0007669"/>
    <property type="project" value="UniProtKB-ARBA"/>
</dbReference>
<dbReference type="GO" id="GO:0051129">
    <property type="term" value="P:negative regulation of cellular component organization"/>
    <property type="evidence" value="ECO:0007669"/>
    <property type="project" value="UniProtKB-ARBA"/>
</dbReference>
<organism evidence="37 38">
    <name type="scientific">Acanthaster planci</name>
    <name type="common">Crown-of-thorns starfish</name>
    <dbReference type="NCBI Taxonomy" id="133434"/>
    <lineage>
        <taxon>Eukaryota</taxon>
        <taxon>Metazoa</taxon>
        <taxon>Echinodermata</taxon>
        <taxon>Eleutherozoa</taxon>
        <taxon>Asterozoa</taxon>
        <taxon>Asteroidea</taxon>
        <taxon>Valvatacea</taxon>
        <taxon>Valvatida</taxon>
        <taxon>Acanthasteridae</taxon>
        <taxon>Acanthaster</taxon>
    </lineage>
</organism>
<dbReference type="InterPro" id="IPR023696">
    <property type="entry name" value="Ureohydrolase_dom_sf"/>
</dbReference>
<sequence>MEHQPADDSPDQRDNPQTVLQEQHSDPEMQVASGADDQQGILGMVSQDAPQQQPNRNGKEESKQQGSGKTTGRKGNRRTNSALQAVKKKGRENIQRGQAEEDELAVQLAGMTVSDTWPAVPSGTGLVYDERLTLHKCPFNTRHFRSEHSDRILLCRKSLQDYKLLERCTDVPVRLALDEEILTTHSVDYLESFKTTQMMEESKLKSWAEQYDSVFANNHTYECACLNLGGLLDLTEKVVKGELRNGITITRPCGHHAQWSVANGYCFFNNVAVAAHMARHKWNCERVLIVDWDVHHGQGVQYCFEEDPSVLYFSIHRFEHLEFWPHLTDSNCDVFGKGKGLGFNVNVPWNKVGMGDSEYLAVFQQVLLPMAYEFNPDLVLVCCGFDAAVGDPKGEMRITPVGYAHLTHALMGLANGKVVLALEGGYNFKVSGECAAMCTRTLLGDPCPLLPPTTEPNESAVETILAVIKNIKPYWQCFHYQVAPENVQSEVVSSTSSDKPAQAVVAGQSDERVAELGAELADLTIQSAEKAAEKAVEPEEIDSLIDRLISEVVLTVAKHRTCLVYDPEMMQHRTVFNHPERPERIARIFSKHEKMGLVRRCLRLESRRATTEELHWCHSAEYIERLQAMKENTPRELCKMQDDFNSIYLHQSSFDSASLAAGSTLNVVDAVLSNEACNGVAIVRPPGHHAEVHTAMGFCFFNTVALAAHYARHKYGLKRVLILDWDVHHGNGTQHVFESDPGVLYISLHRYENGLFFPCSPDGAPDVTGLGEAKGYNVNIAWNVDSMGDAEYLAAFTQIVMPIAYEFCPELVLVSAGFDAAYGDPLGGYKVTPAGYAHMTHMLSSLANGRMVVALEGGYNLHSIAESMAMCTRTLLGDPCPSIQPGPPCRNAVQAILATLHAHQEHWKSLKYQVGPPSAVEDLPTEVTSTECREVLCSQSGTSAGGDSDNHRVDGVSSLSTSYTADGAGESFSNNDAASTTAVTEPNPGEKGIGSTVDELGAAGGIDPTNKSAVTSSTGEGLTIADVFGTQQEMYAVVPLPWCPHLEGHVLPIPAISPIDSRDSCGECGDTSENWVCLHCYQVLCGRYVNEHMLFHSVSTSHLVVLSYADLSVWCYGCDSYIHNEVLLPAKRAAHISKFGSDVPGM</sequence>
<dbReference type="GO" id="GO:0000118">
    <property type="term" value="C:histone deacetylase complex"/>
    <property type="evidence" value="ECO:0007669"/>
    <property type="project" value="TreeGrafter"/>
</dbReference>
<dbReference type="GeneID" id="110985632"/>
<comment type="subcellular location">
    <subcellularLocation>
        <location evidence="7">Cell projection</location>
        <location evidence="7">Axon</location>
    </subcellularLocation>
    <subcellularLocation>
        <location evidence="4">Cell projection</location>
        <location evidence="4">Dendrite</location>
    </subcellularLocation>
    <subcellularLocation>
        <location evidence="2">Cytoplasm</location>
        <location evidence="2">Cytoskeleton</location>
        <location evidence="2">Cilium basal body</location>
    </subcellularLocation>
    <subcellularLocation>
        <location evidence="5">Cytoplasm</location>
        <location evidence="5">Cytoskeleton</location>
        <location evidence="5">Microtubule organizing center</location>
        <location evidence="5">Centrosome</location>
    </subcellularLocation>
    <subcellularLocation>
        <location evidence="3">Nucleus</location>
    </subcellularLocation>
    <subcellularLocation>
        <location evidence="6">Perikaryon</location>
    </subcellularLocation>
</comment>
<proteinExistence type="inferred from homology"/>
<dbReference type="GO" id="GO:0008270">
    <property type="term" value="F:zinc ion binding"/>
    <property type="evidence" value="ECO:0007669"/>
    <property type="project" value="UniProtKB-KW"/>
</dbReference>
<keyword evidence="27" id="KW-0206">Cytoskeleton</keyword>
<evidence type="ECO:0000256" key="35">
    <source>
        <dbReference type="SAM" id="MobiDB-lite"/>
    </source>
</evidence>
<keyword evidence="20" id="KW-0378">Hydrolase</keyword>
<evidence type="ECO:0000256" key="1">
    <source>
        <dbReference type="ARBA" id="ARBA00001947"/>
    </source>
</evidence>
<dbReference type="FunFam" id="3.40.800.20:FF:000005">
    <property type="entry name" value="histone deacetylase 6"/>
    <property type="match status" value="2"/>
</dbReference>
<dbReference type="EC" id="3.5.1.98" evidence="10"/>
<evidence type="ECO:0000256" key="31">
    <source>
        <dbReference type="ARBA" id="ARBA00050910"/>
    </source>
</evidence>
<dbReference type="InterPro" id="IPR001607">
    <property type="entry name" value="Znf_UBP"/>
</dbReference>
<dbReference type="FunFam" id="3.30.40.10:FF:000342">
    <property type="entry name" value="Histone deacetylase 6"/>
    <property type="match status" value="1"/>
</dbReference>
<dbReference type="GO" id="GO:0030424">
    <property type="term" value="C:axon"/>
    <property type="evidence" value="ECO:0007669"/>
    <property type="project" value="UniProtKB-SubCell"/>
</dbReference>
<dbReference type="Proteomes" id="UP000694845">
    <property type="component" value="Unplaced"/>
</dbReference>
<dbReference type="PROSITE" id="PS50271">
    <property type="entry name" value="ZF_UBP"/>
    <property type="match status" value="1"/>
</dbReference>
<comment type="catalytic activity">
    <reaction evidence="30">
        <text>N(6)-acetyl-L-lysyl-[protein] + H2O = L-lysyl-[protein] + acetate</text>
        <dbReference type="Rhea" id="RHEA:58108"/>
        <dbReference type="Rhea" id="RHEA-COMP:9752"/>
        <dbReference type="Rhea" id="RHEA-COMP:10731"/>
        <dbReference type="ChEBI" id="CHEBI:15377"/>
        <dbReference type="ChEBI" id="CHEBI:29969"/>
        <dbReference type="ChEBI" id="CHEBI:30089"/>
        <dbReference type="ChEBI" id="CHEBI:61930"/>
    </reaction>
    <physiologicalReaction direction="left-to-right" evidence="30">
        <dbReference type="Rhea" id="RHEA:58109"/>
    </physiologicalReaction>
</comment>
<comment type="cofactor">
    <cofactor evidence="1">
        <name>Zn(2+)</name>
        <dbReference type="ChEBI" id="CHEBI:29105"/>
    </cofactor>
</comment>
<evidence type="ECO:0000256" key="18">
    <source>
        <dbReference type="ARBA" id="ARBA00022771"/>
    </source>
</evidence>
<dbReference type="InterPro" id="IPR000286">
    <property type="entry name" value="HDACs"/>
</dbReference>
<evidence type="ECO:0000256" key="11">
    <source>
        <dbReference type="ARBA" id="ARBA00022481"/>
    </source>
</evidence>
<evidence type="ECO:0000256" key="28">
    <source>
        <dbReference type="ARBA" id="ARBA00023242"/>
    </source>
</evidence>
<evidence type="ECO:0000256" key="30">
    <source>
        <dbReference type="ARBA" id="ARBA00049136"/>
    </source>
</evidence>
<evidence type="ECO:0000256" key="15">
    <source>
        <dbReference type="ARBA" id="ARBA00022679"/>
    </source>
</evidence>
<reference evidence="38" key="1">
    <citation type="submission" date="2025-08" db="UniProtKB">
        <authorList>
            <consortium name="RefSeq"/>
        </authorList>
    </citation>
    <scope>IDENTIFICATION</scope>
</reference>
<keyword evidence="26" id="KW-0009">Actin-binding</keyword>
<dbReference type="Pfam" id="PF02148">
    <property type="entry name" value="zf-UBP"/>
    <property type="match status" value="1"/>
</dbReference>
<keyword evidence="19" id="KW-0833">Ubl conjugation pathway</keyword>
<evidence type="ECO:0000256" key="6">
    <source>
        <dbReference type="ARBA" id="ARBA00004484"/>
    </source>
</evidence>
<feature type="region of interest" description="Disordered" evidence="35">
    <location>
        <begin position="939"/>
        <end position="991"/>
    </location>
</feature>
<evidence type="ECO:0000256" key="23">
    <source>
        <dbReference type="ARBA" id="ARBA00022853"/>
    </source>
</evidence>
<dbReference type="AlphaFoldDB" id="A0A8B7Z9Y8"/>
<evidence type="ECO:0000256" key="7">
    <source>
        <dbReference type="ARBA" id="ARBA00004489"/>
    </source>
</evidence>
<dbReference type="SUPFAM" id="SSF57850">
    <property type="entry name" value="RING/U-box"/>
    <property type="match status" value="1"/>
</dbReference>
<keyword evidence="23" id="KW-0156">Chromatin regulator</keyword>
<accession>A0A8B7Z9Y8</accession>
<protein>
    <recommendedName>
        <fullName evidence="32">Protein deacetylase HDAC6</fullName>
        <ecNumber evidence="10">3.5.1.98</ecNumber>
    </recommendedName>
    <alternativeName>
        <fullName evidence="33">Tubulin-lysine deacetylase HDAC6</fullName>
    </alternativeName>
</protein>
<evidence type="ECO:0000256" key="34">
    <source>
        <dbReference type="PROSITE-ProRule" id="PRU00502"/>
    </source>
</evidence>
<dbReference type="PRINTS" id="PR01270">
    <property type="entry name" value="HDASUPER"/>
</dbReference>